<feature type="active site" description="Proton donor" evidence="8">
    <location>
        <position position="57"/>
    </location>
</feature>
<dbReference type="PROSITE" id="PS51747">
    <property type="entry name" value="CYT_DCMP_DEAMINASES_2"/>
    <property type="match status" value="1"/>
</dbReference>
<evidence type="ECO:0000259" key="9">
    <source>
        <dbReference type="PROSITE" id="PS51747"/>
    </source>
</evidence>
<reference evidence="10 11" key="1">
    <citation type="submission" date="2015-10" db="EMBL/GenBank/DDBJ databases">
        <title>Candidatus Desulfofervidus auxilii, a hydrogenotrophic sulfate-reducing bacterium involved in the thermophilic anaerobic oxidation of methane.</title>
        <authorList>
            <person name="Krukenberg V."/>
            <person name="Richter M."/>
            <person name="Wegener G."/>
        </authorList>
    </citation>
    <scope>NUCLEOTIDE SEQUENCE [LARGE SCALE GENOMIC DNA]</scope>
    <source>
        <strain evidence="10 11">HS1</strain>
    </source>
</reference>
<comment type="similarity">
    <text evidence="1">Belongs to the cytidine and deoxycytidylate deaminase family. ADAT2 subfamily.</text>
</comment>
<comment type="subunit">
    <text evidence="2 8">Homodimer.</text>
</comment>
<keyword evidence="4 8" id="KW-0479">Metal-binding</keyword>
<dbReference type="SUPFAM" id="SSF53927">
    <property type="entry name" value="Cytidine deaminase-like"/>
    <property type="match status" value="1"/>
</dbReference>
<evidence type="ECO:0000256" key="3">
    <source>
        <dbReference type="ARBA" id="ARBA00022694"/>
    </source>
</evidence>
<evidence type="ECO:0000313" key="10">
    <source>
        <dbReference type="EMBL" id="AMM40652.1"/>
    </source>
</evidence>
<dbReference type="Gene3D" id="3.40.140.10">
    <property type="entry name" value="Cytidine Deaminase, domain 2"/>
    <property type="match status" value="1"/>
</dbReference>
<evidence type="ECO:0000256" key="8">
    <source>
        <dbReference type="HAMAP-Rule" id="MF_00972"/>
    </source>
</evidence>
<dbReference type="Proteomes" id="UP000070560">
    <property type="component" value="Chromosome"/>
</dbReference>
<feature type="binding site" evidence="8">
    <location>
        <position position="85"/>
    </location>
    <ligand>
        <name>Zn(2+)</name>
        <dbReference type="ChEBI" id="CHEBI:29105"/>
        <note>catalytic</note>
    </ligand>
</feature>
<feature type="binding site" evidence="8">
    <location>
        <position position="55"/>
    </location>
    <ligand>
        <name>Zn(2+)</name>
        <dbReference type="ChEBI" id="CHEBI:29105"/>
        <note>catalytic</note>
    </ligand>
</feature>
<dbReference type="InterPro" id="IPR016193">
    <property type="entry name" value="Cytidine_deaminase-like"/>
</dbReference>
<dbReference type="EC" id="3.5.4.33" evidence="8"/>
<dbReference type="PANTHER" id="PTHR11079:SF202">
    <property type="entry name" value="TRNA-SPECIFIC ADENOSINE DEAMINASE"/>
    <property type="match status" value="1"/>
</dbReference>
<dbReference type="InterPro" id="IPR002125">
    <property type="entry name" value="CMP_dCMP_dom"/>
</dbReference>
<feature type="domain" description="CMP/dCMP-type deaminase" evidence="9">
    <location>
        <begin position="4"/>
        <end position="115"/>
    </location>
</feature>
<keyword evidence="3 8" id="KW-0819">tRNA processing</keyword>
<dbReference type="GO" id="GO:0008270">
    <property type="term" value="F:zinc ion binding"/>
    <property type="evidence" value="ECO:0007669"/>
    <property type="project" value="UniProtKB-UniRule"/>
</dbReference>
<comment type="catalytic activity">
    <reaction evidence="7 8">
        <text>adenosine(34) in tRNA + H2O + H(+) = inosine(34) in tRNA + NH4(+)</text>
        <dbReference type="Rhea" id="RHEA:43168"/>
        <dbReference type="Rhea" id="RHEA-COMP:10373"/>
        <dbReference type="Rhea" id="RHEA-COMP:10374"/>
        <dbReference type="ChEBI" id="CHEBI:15377"/>
        <dbReference type="ChEBI" id="CHEBI:15378"/>
        <dbReference type="ChEBI" id="CHEBI:28938"/>
        <dbReference type="ChEBI" id="CHEBI:74411"/>
        <dbReference type="ChEBI" id="CHEBI:82852"/>
        <dbReference type="EC" id="3.5.4.33"/>
    </reaction>
</comment>
<evidence type="ECO:0000256" key="2">
    <source>
        <dbReference type="ARBA" id="ARBA00011738"/>
    </source>
</evidence>
<evidence type="ECO:0000256" key="1">
    <source>
        <dbReference type="ARBA" id="ARBA00010669"/>
    </source>
</evidence>
<dbReference type="PROSITE" id="PS00903">
    <property type="entry name" value="CYT_DCMP_DEAMINASES_1"/>
    <property type="match status" value="1"/>
</dbReference>
<evidence type="ECO:0000256" key="7">
    <source>
        <dbReference type="ARBA" id="ARBA00048045"/>
    </source>
</evidence>
<dbReference type="InterPro" id="IPR016192">
    <property type="entry name" value="APOBEC/CMP_deaminase_Zn-bd"/>
</dbReference>
<dbReference type="EMBL" id="CP013015">
    <property type="protein sequence ID" value="AMM40652.1"/>
    <property type="molecule type" value="Genomic_DNA"/>
</dbReference>
<keyword evidence="11" id="KW-1185">Reference proteome</keyword>
<keyword evidence="5 8" id="KW-0378">Hydrolase</keyword>
<dbReference type="GO" id="GO:0002100">
    <property type="term" value="P:tRNA wobble adenosine to inosine editing"/>
    <property type="evidence" value="ECO:0007669"/>
    <property type="project" value="UniProtKB-UniRule"/>
</dbReference>
<gene>
    <name evidence="8" type="primary">tadA</name>
    <name evidence="10" type="ORF">HS1_000848</name>
</gene>
<name>A0A7U4QJS7_DESA2</name>
<sequence>MEKDKDIYFMEIALQEALKAEKEGEVPVGAVVVKQEKILSIAHNQVIQLADPTAHAEILALRQAAKITGNYRLLDTELYVTIEPCLMCAGAIMQARIKRLIFGAFEPKMGAFGSVLNIKDFNLNHYLEIKSGIMAQEAQALMQAFFKKRRGTEVDVTGATRNRLVL</sequence>
<organism evidence="10 11">
    <name type="scientific">Desulfofervidus auxilii</name>
    <dbReference type="NCBI Taxonomy" id="1621989"/>
    <lineage>
        <taxon>Bacteria</taxon>
        <taxon>Pseudomonadati</taxon>
        <taxon>Thermodesulfobacteriota</taxon>
        <taxon>Candidatus Desulfofervidia</taxon>
        <taxon>Candidatus Desulfofervidales</taxon>
        <taxon>Candidatus Desulfofervidaceae</taxon>
        <taxon>Candidatus Desulfofervidus</taxon>
    </lineage>
</organism>
<dbReference type="GO" id="GO:0052717">
    <property type="term" value="F:tRNA-specific adenosine-34 deaminase activity"/>
    <property type="evidence" value="ECO:0007669"/>
    <property type="project" value="UniProtKB-UniRule"/>
</dbReference>
<keyword evidence="6 8" id="KW-0862">Zinc</keyword>
<comment type="cofactor">
    <cofactor evidence="8">
        <name>Zn(2+)</name>
        <dbReference type="ChEBI" id="CHEBI:29105"/>
    </cofactor>
    <text evidence="8">Binds 1 zinc ion per subunit.</text>
</comment>
<dbReference type="FunFam" id="3.40.140.10:FF:000005">
    <property type="entry name" value="tRNA-specific adenosine deaminase"/>
    <property type="match status" value="1"/>
</dbReference>
<accession>A0A7U4QJS7</accession>
<proteinExistence type="inferred from homology"/>
<comment type="function">
    <text evidence="8">Catalyzes the deamination of adenosine to inosine at the wobble position 34 of tRNA(Arg2).</text>
</comment>
<dbReference type="HAMAP" id="MF_00972">
    <property type="entry name" value="tRNA_aden_deaminase"/>
    <property type="match status" value="1"/>
</dbReference>
<evidence type="ECO:0000256" key="6">
    <source>
        <dbReference type="ARBA" id="ARBA00022833"/>
    </source>
</evidence>
<evidence type="ECO:0000256" key="4">
    <source>
        <dbReference type="ARBA" id="ARBA00022723"/>
    </source>
</evidence>
<evidence type="ECO:0000313" key="11">
    <source>
        <dbReference type="Proteomes" id="UP000070560"/>
    </source>
</evidence>
<evidence type="ECO:0000256" key="5">
    <source>
        <dbReference type="ARBA" id="ARBA00022801"/>
    </source>
</evidence>
<feature type="binding site" evidence="8">
    <location>
        <position position="88"/>
    </location>
    <ligand>
        <name>Zn(2+)</name>
        <dbReference type="ChEBI" id="CHEBI:29105"/>
        <note>catalytic</note>
    </ligand>
</feature>
<dbReference type="AlphaFoldDB" id="A0A7U4QJS7"/>
<dbReference type="PANTHER" id="PTHR11079">
    <property type="entry name" value="CYTOSINE DEAMINASE FAMILY MEMBER"/>
    <property type="match status" value="1"/>
</dbReference>
<dbReference type="KEGG" id="daw:HS1_000848"/>
<dbReference type="InterPro" id="IPR028883">
    <property type="entry name" value="tRNA_aden_deaminase"/>
</dbReference>
<protein>
    <recommendedName>
        <fullName evidence="8">tRNA-specific adenosine deaminase</fullName>
        <ecNumber evidence="8">3.5.4.33</ecNumber>
    </recommendedName>
</protein>
<dbReference type="CDD" id="cd01285">
    <property type="entry name" value="nucleoside_deaminase"/>
    <property type="match status" value="1"/>
</dbReference>
<dbReference type="Pfam" id="PF00383">
    <property type="entry name" value="dCMP_cyt_deam_1"/>
    <property type="match status" value="1"/>
</dbReference>
<dbReference type="NCBIfam" id="NF008113">
    <property type="entry name" value="PRK10860.1"/>
    <property type="match status" value="1"/>
</dbReference>